<comment type="cofactor">
    <cofactor evidence="1">
        <name>pantetheine 4'-phosphate</name>
        <dbReference type="ChEBI" id="CHEBI:47942"/>
    </cofactor>
</comment>
<dbReference type="Pfam" id="PF08990">
    <property type="entry name" value="Docking"/>
    <property type="match status" value="1"/>
</dbReference>
<accession>A0A7H0I5G1</accession>
<dbReference type="InterPro" id="IPR016036">
    <property type="entry name" value="Malonyl_transacylase_ACP-bd"/>
</dbReference>
<dbReference type="Gene3D" id="3.40.50.11460">
    <property type="match status" value="1"/>
</dbReference>
<dbReference type="InterPro" id="IPR020807">
    <property type="entry name" value="PKS_DH"/>
</dbReference>
<evidence type="ECO:0000256" key="5">
    <source>
        <dbReference type="ARBA" id="ARBA00022679"/>
    </source>
</evidence>
<dbReference type="InterPro" id="IPR049551">
    <property type="entry name" value="PKS_DH_C"/>
</dbReference>
<evidence type="ECO:0000256" key="4">
    <source>
        <dbReference type="ARBA" id="ARBA00022553"/>
    </source>
</evidence>
<dbReference type="SMART" id="SM01294">
    <property type="entry name" value="PKS_PP_betabranch"/>
    <property type="match status" value="1"/>
</dbReference>
<dbReference type="InterPro" id="IPR011032">
    <property type="entry name" value="GroES-like_sf"/>
</dbReference>
<dbReference type="SUPFAM" id="SSF51735">
    <property type="entry name" value="NAD(P)-binding Rossmann-fold domains"/>
    <property type="match status" value="3"/>
</dbReference>
<dbReference type="SUPFAM" id="SSF47336">
    <property type="entry name" value="ACP-like"/>
    <property type="match status" value="1"/>
</dbReference>
<dbReference type="Pfam" id="PF13602">
    <property type="entry name" value="ADH_zinc_N_2"/>
    <property type="match status" value="1"/>
</dbReference>
<dbReference type="GO" id="GO:0031177">
    <property type="term" value="F:phosphopantetheine binding"/>
    <property type="evidence" value="ECO:0007669"/>
    <property type="project" value="InterPro"/>
</dbReference>
<dbReference type="InterPro" id="IPR049900">
    <property type="entry name" value="PKS_mFAS_DH"/>
</dbReference>
<keyword evidence="7" id="KW-0511">Multifunctional enzyme</keyword>
<sequence>MPSTPAAEESDSNESRLRDYLKRAVADARDLRERLTASENKGREPIAVVGMACRFPGGVASPDDLWRLVAEGRDGVGPMPRDRGWPVDELYADTDGVNSSATLEGGFLDDPAGFDAEFFGISPREALAMDPQQRLLLEVSWEAVERAGLDPSALRGSRTGVYVGGGSEDFVALLAMLQASDEPPSLTGMTSSVMSGRVAYALGLEGPALTVDTACSSSLVSLHLAVQALRSGECDLALSGGVTVMATPSIFPEFARQGGLSSDGRCKAFAEAADGTGWGEGVGVLVVERLSDARRNGHPVLAVVRGSAVNQDGASNGLTAPNGPSQQRVIRDALANAGLGPDEVDAVEAHGTGTRLGDPIEAQAVLATYGQHRPAERPLYLGSFKSNVGHTIAAAGVGAVIKSVLALRAGVLPKTLHVDEPSKQVDWSAGAVELLTEAREFPETGRPRRIGVSSFGISGTNAHLVLEQGDDEPEEPGAGDAGLPVPWVLSARSEAALAAQAERFAEAGLAARPLDVGYSSVVSRAGLECRAVVVGSEREGLERGVAALAGGVADPGVVSGRVGAGGVVFVFPGQGSQWAGMAVELLDTNAVFAARMAECEAALSEFVDWSLTDVLREQGELERVDVVQPVLWAVMVSLAEVWRSYGVEPAAVVGHSQGEIAAAVVAGALSLQDGARVVALRSRAILALSGKGGMVSVQLPAERVREELKRWDGRIDLAAVNGPAAVVVAGEVAALDELLAWAETDGVRARRIAVDYASHSAHVDAVEDELARLLEGVTPKRSRVAFYSCVTGGRLETDGLDAGYWFRNLRRPVEFERATRALLEQGHGLFVEVTPHPVLTGAVQDTAEGVGAEVAVNGTLRRGEGGLHRLLLSLGEAYVRGAPVDWARWFEGSGARLVALPTYAFQRRRYWTELPVARAGDAGAAGLGRAGHPLLGAVVELAESERTVFTGRLSVREQAWTADHAVFGTVLLPGTAFVELALWAGERVGAAGLDELVLEAPLVLPASGGVHLQVTVDEPDEGGRRAVRFHSRPDGADGEAWTRHGGGVLSPARAPEFDLGVWPPAGAEPVELDGAYERMAEAGFRYGPLFQGLRAAWRRGGEVFAEIETGADAGDSAFLLHPALLDGALHAAGLLPDGQGAGLPFSWSDVALHATGATGLRVRLARSGSGGLTLHAADALGAPVVSVGELAFRPVSAGQLAVPGGTPDALLSVEWPELPGSAAAAGVYAVLGGGGLEGVPVYGTLDEIDGSPSAVVAVCPVEAVAGEEAEGAERAAEWGLELVQSWLAGERAGVLVVVTRGAAPVPGTEVSATGTAHAALAGLVRSAQAEDPGRIVLVDVVEPLTSAALDAALAAGEPEVALRAGAVHGRRIERAGGQPLALPAGHEQWRLDVTEPGSFGNLALVPDSEGTAALGAGQVRVAVRAAGMNFRDTLIALGMYPDAARLGSEGSGVVTEVGPGVTRFAVGDRVMGTLDTSFAPVSVADARLLAPVPDGWSEVEGAAATVVALTAYYGLVDLGRLGAGQRVLIHAGAGGVGTAAVQLARHLGAEVFATASRGKWDALRAAGLDDAHIADSRTLDFRDAFLTATGGDGMDVVLNCLAGEFTDASLHLLPRGGRFVEMGKTDLRDAGRLALEHPGVVYLPFDLADAGPERIEAILDELGTLFAAGALVPPPTTVWDIRRAPEAFRALAQASLVGKAVLTLPTTGFTSGETVLVTGGTGTLGALVARRLAERHGVRHLTLLTRGGPHTPQADTLRSALAHSGAEVEVVAGDIGDPDAPARLDSVLTARGLRLAAVVHCAGVTDDGAVSALTPERLAGVLRPKAYGARNLVRLAELRPGVRRFVLFSSAAAALGSPGQANYAAANAFLDAYARGLTGAVSVGWGLWAEASALTAHLTEADHRRLRSGGFGALSGEEGLALFDAALTGAAPGSAVVAAPVDRGALRAWAAQGSLPPLLRSLAGSGAGGGRRRAARENREPGEVLRRRLAALPGERRESALLTLVRGEVAAVLGHASASLVDPERSFREMGFDSLTAVELRNRLASATGLRLPATLVFDHPRLDALAAHVGERLFEGAASAEGAGPSEAEVRSLLLSLPLERLRESGLLDSLLALAPGAQAQAPAPEPQEEREIASMDAASLIEMARRLSADLA</sequence>
<dbReference type="CDD" id="cd05195">
    <property type="entry name" value="enoyl_red"/>
    <property type="match status" value="1"/>
</dbReference>
<dbReference type="EMBL" id="CP060828">
    <property type="protein sequence ID" value="QNP68027.1"/>
    <property type="molecule type" value="Genomic_DNA"/>
</dbReference>
<evidence type="ECO:0000259" key="12">
    <source>
        <dbReference type="PROSITE" id="PS52019"/>
    </source>
</evidence>
<dbReference type="PROSITE" id="PS50075">
    <property type="entry name" value="CARRIER"/>
    <property type="match status" value="1"/>
</dbReference>
<feature type="active site" description="Proton acceptor; for dehydratase activity" evidence="9">
    <location>
        <position position="964"/>
    </location>
</feature>
<dbReference type="InterPro" id="IPR013968">
    <property type="entry name" value="PKS_KR"/>
</dbReference>
<evidence type="ECO:0000259" key="11">
    <source>
        <dbReference type="PROSITE" id="PS52004"/>
    </source>
</evidence>
<dbReference type="Pfam" id="PF00698">
    <property type="entry name" value="Acyl_transf_1"/>
    <property type="match status" value="1"/>
</dbReference>
<dbReference type="GO" id="GO:0016491">
    <property type="term" value="F:oxidoreductase activity"/>
    <property type="evidence" value="ECO:0007669"/>
    <property type="project" value="InterPro"/>
</dbReference>
<dbReference type="PANTHER" id="PTHR43775:SF51">
    <property type="entry name" value="INACTIVE PHENOLPHTHIOCEROL SYNTHESIS POLYKETIDE SYNTHASE TYPE I PKS1-RELATED"/>
    <property type="match status" value="1"/>
</dbReference>
<dbReference type="GO" id="GO:0006633">
    <property type="term" value="P:fatty acid biosynthetic process"/>
    <property type="evidence" value="ECO:0007669"/>
    <property type="project" value="InterPro"/>
</dbReference>
<keyword evidence="4" id="KW-0597">Phosphoprotein</keyword>
<dbReference type="Gene3D" id="3.30.70.3290">
    <property type="match status" value="1"/>
</dbReference>
<dbReference type="InterPro" id="IPR014030">
    <property type="entry name" value="Ketoacyl_synth_N"/>
</dbReference>
<dbReference type="Gene3D" id="3.40.366.10">
    <property type="entry name" value="Malonyl-Coenzyme A Acyl Carrier Protein, domain 2"/>
    <property type="match status" value="1"/>
</dbReference>
<dbReference type="InterPro" id="IPR057326">
    <property type="entry name" value="KR_dom"/>
</dbReference>
<dbReference type="InterPro" id="IPR036291">
    <property type="entry name" value="NAD(P)-bd_dom_sf"/>
</dbReference>
<feature type="region of interest" description="C-terminal hotdog fold" evidence="9">
    <location>
        <begin position="1067"/>
        <end position="1201"/>
    </location>
</feature>
<dbReference type="InterPro" id="IPR020843">
    <property type="entry name" value="ER"/>
</dbReference>
<dbReference type="InterPro" id="IPR020841">
    <property type="entry name" value="PKS_Beta-ketoAc_synthase_dom"/>
</dbReference>
<dbReference type="GO" id="GO:0033068">
    <property type="term" value="P:macrolide biosynthetic process"/>
    <property type="evidence" value="ECO:0007669"/>
    <property type="project" value="UniProtKB-ARBA"/>
</dbReference>
<feature type="region of interest" description="N-terminal hotdog fold" evidence="9">
    <location>
        <begin position="932"/>
        <end position="1056"/>
    </location>
</feature>
<evidence type="ECO:0000256" key="3">
    <source>
        <dbReference type="ARBA" id="ARBA00022450"/>
    </source>
</evidence>
<keyword evidence="6" id="KW-0045">Antibiotic biosynthesis</keyword>
<dbReference type="InterPro" id="IPR020806">
    <property type="entry name" value="PKS_PP-bd"/>
</dbReference>
<dbReference type="InterPro" id="IPR032821">
    <property type="entry name" value="PKS_assoc"/>
</dbReference>
<dbReference type="InterPro" id="IPR016039">
    <property type="entry name" value="Thiolase-like"/>
</dbReference>
<dbReference type="GO" id="GO:0004315">
    <property type="term" value="F:3-oxoacyl-[acyl-carrier-protein] synthase activity"/>
    <property type="evidence" value="ECO:0007669"/>
    <property type="project" value="InterPro"/>
</dbReference>
<dbReference type="SUPFAM" id="SSF55048">
    <property type="entry name" value="Probable ACP-binding domain of malonyl-CoA ACP transacylase"/>
    <property type="match status" value="1"/>
</dbReference>
<keyword evidence="14" id="KW-1185">Reference proteome</keyword>
<dbReference type="InterPro" id="IPR049552">
    <property type="entry name" value="PKS_DH_N"/>
</dbReference>
<dbReference type="Gene3D" id="3.10.129.110">
    <property type="entry name" value="Polyketide synthase dehydratase"/>
    <property type="match status" value="1"/>
</dbReference>
<evidence type="ECO:0000259" key="10">
    <source>
        <dbReference type="PROSITE" id="PS50075"/>
    </source>
</evidence>
<dbReference type="SUPFAM" id="SSF53901">
    <property type="entry name" value="Thiolase-like"/>
    <property type="match status" value="1"/>
</dbReference>
<dbReference type="InterPro" id="IPR055123">
    <property type="entry name" value="SpnB-like_Rossmann"/>
</dbReference>
<dbReference type="SMART" id="SM00827">
    <property type="entry name" value="PKS_AT"/>
    <property type="match status" value="1"/>
</dbReference>
<dbReference type="KEGG" id="sroi:IAG44_00065"/>
<dbReference type="PROSITE" id="PS52019">
    <property type="entry name" value="PKS_MFAS_DH"/>
    <property type="match status" value="1"/>
</dbReference>
<dbReference type="Pfam" id="PF08240">
    <property type="entry name" value="ADH_N"/>
    <property type="match status" value="1"/>
</dbReference>
<dbReference type="InterPro" id="IPR015083">
    <property type="entry name" value="NorB/c/GfsB-D-like_docking"/>
</dbReference>
<dbReference type="InterPro" id="IPR036736">
    <property type="entry name" value="ACP-like_sf"/>
</dbReference>
<dbReference type="CDD" id="cd08956">
    <property type="entry name" value="KR_3_FAS_SDR_x"/>
    <property type="match status" value="1"/>
</dbReference>
<dbReference type="GO" id="GO:0008270">
    <property type="term" value="F:zinc ion binding"/>
    <property type="evidence" value="ECO:0007669"/>
    <property type="project" value="InterPro"/>
</dbReference>
<dbReference type="Pfam" id="PF22953">
    <property type="entry name" value="SpnB_Rossmann"/>
    <property type="match status" value="1"/>
</dbReference>
<dbReference type="Gene3D" id="3.40.50.720">
    <property type="entry name" value="NAD(P)-binding Rossmann-like Domain"/>
    <property type="match status" value="1"/>
</dbReference>
<keyword evidence="8" id="KW-0012">Acyltransferase</keyword>
<dbReference type="InterPro" id="IPR050091">
    <property type="entry name" value="PKS_NRPS_Biosynth_Enz"/>
</dbReference>
<dbReference type="Gene3D" id="1.10.1200.10">
    <property type="entry name" value="ACP-like"/>
    <property type="match status" value="1"/>
</dbReference>
<protein>
    <submittedName>
        <fullName evidence="13">SDR family NAD(P)-dependent oxidoreductase</fullName>
    </submittedName>
</protein>
<evidence type="ECO:0000256" key="7">
    <source>
        <dbReference type="ARBA" id="ARBA00023268"/>
    </source>
</evidence>
<dbReference type="SUPFAM" id="SSF52151">
    <property type="entry name" value="FabD/lysophospholipase-like"/>
    <property type="match status" value="1"/>
</dbReference>
<feature type="active site" description="Proton donor; for dehydratase activity" evidence="9">
    <location>
        <position position="1126"/>
    </location>
</feature>
<dbReference type="SMART" id="SM00826">
    <property type="entry name" value="PKS_DH"/>
    <property type="match status" value="1"/>
</dbReference>
<evidence type="ECO:0000256" key="6">
    <source>
        <dbReference type="ARBA" id="ARBA00023194"/>
    </source>
</evidence>
<keyword evidence="5" id="KW-0808">Transferase</keyword>
<name>A0A7H0I5G1_9ACTN</name>
<gene>
    <name evidence="13" type="ORF">IAG44_00065</name>
</gene>
<dbReference type="Pfam" id="PF08659">
    <property type="entry name" value="KR"/>
    <property type="match status" value="1"/>
</dbReference>
<dbReference type="PROSITE" id="PS00012">
    <property type="entry name" value="PHOSPHOPANTETHEINE"/>
    <property type="match status" value="1"/>
</dbReference>
<comment type="pathway">
    <text evidence="2">Antibiotic biosynthesis.</text>
</comment>
<dbReference type="PROSITE" id="PS52004">
    <property type="entry name" value="KS3_2"/>
    <property type="match status" value="1"/>
</dbReference>
<feature type="domain" description="Ketosynthase family 3 (KS3)" evidence="11">
    <location>
        <begin position="43"/>
        <end position="468"/>
    </location>
</feature>
<dbReference type="InterPro" id="IPR001227">
    <property type="entry name" value="Ac_transferase_dom_sf"/>
</dbReference>
<evidence type="ECO:0000256" key="2">
    <source>
        <dbReference type="ARBA" id="ARBA00004792"/>
    </source>
</evidence>
<dbReference type="SMART" id="SM00823">
    <property type="entry name" value="PKS_PP"/>
    <property type="match status" value="1"/>
</dbReference>
<dbReference type="SMART" id="SM00829">
    <property type="entry name" value="PKS_ER"/>
    <property type="match status" value="1"/>
</dbReference>
<dbReference type="Pfam" id="PF21089">
    <property type="entry name" value="PKS_DH_N"/>
    <property type="match status" value="1"/>
</dbReference>
<dbReference type="FunFam" id="1.10.1200.10:FF:000007">
    <property type="entry name" value="Probable polyketide synthase pks17"/>
    <property type="match status" value="1"/>
</dbReference>
<dbReference type="InterPro" id="IPR002364">
    <property type="entry name" value="Quin_OxRdtase/zeta-crystal_CS"/>
</dbReference>
<dbReference type="SMART" id="SM00822">
    <property type="entry name" value="PKS_KR"/>
    <property type="match status" value="1"/>
</dbReference>
<dbReference type="Pfam" id="PF14765">
    <property type="entry name" value="PS-DH"/>
    <property type="match status" value="1"/>
</dbReference>
<dbReference type="Pfam" id="PF00109">
    <property type="entry name" value="ketoacyl-synt"/>
    <property type="match status" value="1"/>
</dbReference>
<dbReference type="InterPro" id="IPR006162">
    <property type="entry name" value="Ppantetheine_attach_site"/>
</dbReference>
<proteinExistence type="predicted"/>
<dbReference type="Proteomes" id="UP000516052">
    <property type="component" value="Chromosome"/>
</dbReference>
<dbReference type="FunFam" id="3.90.180.10:FF:000032">
    <property type="entry name" value="Probable polyketide synthase pks1"/>
    <property type="match status" value="1"/>
</dbReference>
<dbReference type="SMART" id="SM00825">
    <property type="entry name" value="PKS_KS"/>
    <property type="match status" value="1"/>
</dbReference>
<evidence type="ECO:0000313" key="13">
    <source>
        <dbReference type="EMBL" id="QNP68027.1"/>
    </source>
</evidence>
<dbReference type="CDD" id="cd00833">
    <property type="entry name" value="PKS"/>
    <property type="match status" value="1"/>
</dbReference>
<dbReference type="GO" id="GO:0004312">
    <property type="term" value="F:fatty acid synthase activity"/>
    <property type="evidence" value="ECO:0007669"/>
    <property type="project" value="TreeGrafter"/>
</dbReference>
<dbReference type="RefSeq" id="WP_187745070.1">
    <property type="nucleotide sequence ID" value="NZ_CP060828.1"/>
</dbReference>
<reference evidence="13 14" key="1">
    <citation type="submission" date="2020-08" db="EMBL/GenBank/DDBJ databases">
        <title>A novel species.</title>
        <authorList>
            <person name="Gao J."/>
        </authorList>
    </citation>
    <scope>NUCLEOTIDE SEQUENCE [LARGE SCALE GENOMIC DNA]</scope>
    <source>
        <strain evidence="13 14">CRXT-G-22</strain>
    </source>
</reference>
<dbReference type="PROSITE" id="PS01162">
    <property type="entry name" value="QOR_ZETA_CRYSTAL"/>
    <property type="match status" value="1"/>
</dbReference>
<dbReference type="FunFam" id="3.40.50.720:FF:000209">
    <property type="entry name" value="Polyketide synthase Pks12"/>
    <property type="match status" value="1"/>
</dbReference>
<keyword evidence="3" id="KW-0596">Phosphopantetheine</keyword>
<organism evidence="13 14">
    <name type="scientific">Streptomyces roseirectus</name>
    <dbReference type="NCBI Taxonomy" id="2768066"/>
    <lineage>
        <taxon>Bacteria</taxon>
        <taxon>Bacillati</taxon>
        <taxon>Actinomycetota</taxon>
        <taxon>Actinomycetes</taxon>
        <taxon>Kitasatosporales</taxon>
        <taxon>Streptomycetaceae</taxon>
        <taxon>Streptomyces</taxon>
    </lineage>
</organism>
<dbReference type="InterPro" id="IPR009081">
    <property type="entry name" value="PP-bd_ACP"/>
</dbReference>
<dbReference type="InterPro" id="IPR018201">
    <property type="entry name" value="Ketoacyl_synth_AS"/>
</dbReference>
<dbReference type="FunFam" id="3.40.47.10:FF:000019">
    <property type="entry name" value="Polyketide synthase type I"/>
    <property type="match status" value="1"/>
</dbReference>
<evidence type="ECO:0000256" key="1">
    <source>
        <dbReference type="ARBA" id="ARBA00001957"/>
    </source>
</evidence>
<dbReference type="InterPro" id="IPR042104">
    <property type="entry name" value="PKS_dehydratase_sf"/>
</dbReference>
<dbReference type="Pfam" id="PF16197">
    <property type="entry name" value="KAsynt_C_assoc"/>
    <property type="match status" value="1"/>
</dbReference>
<dbReference type="PROSITE" id="PS00606">
    <property type="entry name" value="KS3_1"/>
    <property type="match status" value="1"/>
</dbReference>
<dbReference type="Gene3D" id="3.40.47.10">
    <property type="match status" value="1"/>
</dbReference>
<dbReference type="InterPro" id="IPR014043">
    <property type="entry name" value="Acyl_transferase_dom"/>
</dbReference>
<evidence type="ECO:0000256" key="9">
    <source>
        <dbReference type="PROSITE-ProRule" id="PRU01363"/>
    </source>
</evidence>
<evidence type="ECO:0000313" key="14">
    <source>
        <dbReference type="Proteomes" id="UP000516052"/>
    </source>
</evidence>
<dbReference type="Pfam" id="PF02801">
    <property type="entry name" value="Ketoacyl-synt_C"/>
    <property type="match status" value="1"/>
</dbReference>
<dbReference type="SUPFAM" id="SSF50129">
    <property type="entry name" value="GroES-like"/>
    <property type="match status" value="1"/>
</dbReference>
<dbReference type="InterPro" id="IPR013154">
    <property type="entry name" value="ADH-like_N"/>
</dbReference>
<dbReference type="Pfam" id="PF00550">
    <property type="entry name" value="PP-binding"/>
    <property type="match status" value="1"/>
</dbReference>
<feature type="domain" description="Carrier" evidence="10">
    <location>
        <begin position="1999"/>
        <end position="2074"/>
    </location>
</feature>
<dbReference type="PANTHER" id="PTHR43775">
    <property type="entry name" value="FATTY ACID SYNTHASE"/>
    <property type="match status" value="1"/>
</dbReference>
<dbReference type="InterPro" id="IPR016035">
    <property type="entry name" value="Acyl_Trfase/lysoPLipase"/>
</dbReference>
<evidence type="ECO:0000256" key="8">
    <source>
        <dbReference type="ARBA" id="ARBA00023315"/>
    </source>
</evidence>
<dbReference type="Gene3D" id="3.90.180.10">
    <property type="entry name" value="Medium-chain alcohol dehydrogenases, catalytic domain"/>
    <property type="match status" value="1"/>
</dbReference>
<feature type="domain" description="PKS/mFAS DH" evidence="12">
    <location>
        <begin position="932"/>
        <end position="1201"/>
    </location>
</feature>
<dbReference type="InterPro" id="IPR014031">
    <property type="entry name" value="Ketoacyl_synth_C"/>
</dbReference>
<dbReference type="FunFam" id="3.40.366.10:FF:000002">
    <property type="entry name" value="Probable polyketide synthase 2"/>
    <property type="match status" value="1"/>
</dbReference>